<accession>A0AAV7UUF9</accession>
<evidence type="ECO:0000313" key="2">
    <source>
        <dbReference type="EMBL" id="KAJ1192044.1"/>
    </source>
</evidence>
<protein>
    <submittedName>
        <fullName evidence="2">Uncharacterized protein</fullName>
    </submittedName>
</protein>
<organism evidence="2 3">
    <name type="scientific">Pleurodeles waltl</name>
    <name type="common">Iberian ribbed newt</name>
    <dbReference type="NCBI Taxonomy" id="8319"/>
    <lineage>
        <taxon>Eukaryota</taxon>
        <taxon>Metazoa</taxon>
        <taxon>Chordata</taxon>
        <taxon>Craniata</taxon>
        <taxon>Vertebrata</taxon>
        <taxon>Euteleostomi</taxon>
        <taxon>Amphibia</taxon>
        <taxon>Batrachia</taxon>
        <taxon>Caudata</taxon>
        <taxon>Salamandroidea</taxon>
        <taxon>Salamandridae</taxon>
        <taxon>Pleurodelinae</taxon>
        <taxon>Pleurodeles</taxon>
    </lineage>
</organism>
<dbReference type="Gene3D" id="3.30.70.1820">
    <property type="entry name" value="L1 transposable element, RRM domain"/>
    <property type="match status" value="1"/>
</dbReference>
<keyword evidence="3" id="KW-1185">Reference proteome</keyword>
<comment type="caution">
    <text evidence="2">The sequence shown here is derived from an EMBL/GenBank/DDBJ whole genome shotgun (WGS) entry which is preliminary data.</text>
</comment>
<dbReference type="EMBL" id="JANPWB010000004">
    <property type="protein sequence ID" value="KAJ1192044.1"/>
    <property type="molecule type" value="Genomic_DNA"/>
</dbReference>
<dbReference type="Proteomes" id="UP001066276">
    <property type="component" value="Chromosome 2_2"/>
</dbReference>
<evidence type="ECO:0000313" key="3">
    <source>
        <dbReference type="Proteomes" id="UP001066276"/>
    </source>
</evidence>
<gene>
    <name evidence="2" type="ORF">NDU88_001356</name>
</gene>
<feature type="coiled-coil region" evidence="1">
    <location>
        <begin position="5"/>
        <end position="39"/>
    </location>
</feature>
<reference evidence="2" key="1">
    <citation type="journal article" date="2022" name="bioRxiv">
        <title>Sequencing and chromosome-scale assembly of the giantPleurodeles waltlgenome.</title>
        <authorList>
            <person name="Brown T."/>
            <person name="Elewa A."/>
            <person name="Iarovenko S."/>
            <person name="Subramanian E."/>
            <person name="Araus A.J."/>
            <person name="Petzold A."/>
            <person name="Susuki M."/>
            <person name="Suzuki K.-i.T."/>
            <person name="Hayashi T."/>
            <person name="Toyoda A."/>
            <person name="Oliveira C."/>
            <person name="Osipova E."/>
            <person name="Leigh N.D."/>
            <person name="Simon A."/>
            <person name="Yun M.H."/>
        </authorList>
    </citation>
    <scope>NUCLEOTIDE SEQUENCE</scope>
    <source>
        <strain evidence="2">20211129_DDA</strain>
        <tissue evidence="2">Liver</tissue>
    </source>
</reference>
<keyword evidence="1" id="KW-0175">Coiled coil</keyword>
<proteinExistence type="predicted"/>
<dbReference type="AlphaFoldDB" id="A0AAV7UUF9"/>
<dbReference type="InterPro" id="IPR004244">
    <property type="entry name" value="Transposase_22"/>
</dbReference>
<name>A0AAV7UUF9_PLEWA</name>
<dbReference type="PANTHER" id="PTHR11505">
    <property type="entry name" value="L1 TRANSPOSABLE ELEMENT-RELATED"/>
    <property type="match status" value="1"/>
</dbReference>
<evidence type="ECO:0000256" key="1">
    <source>
        <dbReference type="SAM" id="Coils"/>
    </source>
</evidence>
<sequence length="160" mass="18868">MERTCDRQEEDLDLHRQEIITLQDSNRDLHYRLEDLENKSRRSNIRIRGVPVQAIVGPLKGFVIRLFKYVGPALDDQDIIPDRTHWTGHPFQTPGQPQDILTCLHHYKEKEQILTTVRDKNAIDFEGHKLYLFQDLSRWALQRQHALRPVTTLLQGRGIR</sequence>